<name>A0A5C6VJ71_9BURK</name>
<evidence type="ECO:0000256" key="1">
    <source>
        <dbReference type="ARBA" id="ARBA00005250"/>
    </source>
</evidence>
<dbReference type="InterPro" id="IPR050855">
    <property type="entry name" value="NDM-1-like"/>
</dbReference>
<keyword evidence="7" id="KW-1185">Reference proteome</keyword>
<dbReference type="InterPro" id="IPR036866">
    <property type="entry name" value="RibonucZ/Hydroxyglut_hydro"/>
</dbReference>
<keyword evidence="2" id="KW-0732">Signal</keyword>
<dbReference type="CDD" id="cd16276">
    <property type="entry name" value="metallo-hydrolase-like_MBL-fold"/>
    <property type="match status" value="1"/>
</dbReference>
<dbReference type="SMART" id="SM00849">
    <property type="entry name" value="Lactamase_B"/>
    <property type="match status" value="1"/>
</dbReference>
<dbReference type="InterPro" id="IPR001279">
    <property type="entry name" value="Metallo-B-lactamas"/>
</dbReference>
<comment type="similarity">
    <text evidence="1">Belongs to the metallo-beta-lactamase superfamily. Class-B beta-lactamase family.</text>
</comment>
<dbReference type="Gene3D" id="3.60.15.10">
    <property type="entry name" value="Ribonuclease Z/Hydroxyacylglutathione hydrolase-like"/>
    <property type="match status" value="1"/>
</dbReference>
<dbReference type="Proteomes" id="UP001481677">
    <property type="component" value="Unassembled WGS sequence"/>
</dbReference>
<reference evidence="5" key="2">
    <citation type="submission" date="2019-08" db="EMBL/GenBank/DDBJ databases">
        <authorList>
            <person name="Im W.-T."/>
        </authorList>
    </citation>
    <scope>NUCLEOTIDE SEQUENCE</scope>
    <source>
        <strain evidence="5">NF 2-5-3</strain>
    </source>
</reference>
<evidence type="ECO:0000313" key="7">
    <source>
        <dbReference type="Proteomes" id="UP001481677"/>
    </source>
</evidence>
<gene>
    <name evidence="5" type="ORF">FRZ40_31265</name>
    <name evidence="4" type="ORF">V4C56_25015</name>
</gene>
<comment type="caution">
    <text evidence="5">The sequence shown here is derived from an EMBL/GenBank/DDBJ whole genome shotgun (WGS) entry which is preliminary data.</text>
</comment>
<feature type="chain" id="PRO_5022851293" evidence="2">
    <location>
        <begin position="25"/>
        <end position="357"/>
    </location>
</feature>
<feature type="signal peptide" evidence="2">
    <location>
        <begin position="1"/>
        <end position="24"/>
    </location>
</feature>
<proteinExistence type="inferred from homology"/>
<sequence>MSCLIRLIASTAVVYSILATSALADTAAGEHNGSTAAPAGHAGVPFPGAPEIAPIGVRLDKYIDVPEAAKGPPIDPAKGYRLEKLGRGLYMVTDNGYQSMFMVYESGVVVVDAPPSYAARLKQAIAEVTTLPITHIIYSHSHTDHIGGAGLLGGHPVIVAQEETKRLLLRDADPARPIPTVVFKTSYRMQLGSQHLELSYHGDGHEPGNIFIYAPEQKTLMVVDLVFPGWMPFRRFAVAHDLPGWMAQVEMIAKLPFDKLVAGHVARLGTRADVLTQIEFDNDVKSAAAAALKTTPFVDGINPADAGNPWALTDDYTARVAGSCVKAVTPKWSNRLGAFDTFVWDECYAMEQSLRVD</sequence>
<evidence type="ECO:0000259" key="3">
    <source>
        <dbReference type="SMART" id="SM00849"/>
    </source>
</evidence>
<dbReference type="Pfam" id="PF00753">
    <property type="entry name" value="Lactamase_B"/>
    <property type="match status" value="1"/>
</dbReference>
<dbReference type="Proteomes" id="UP000321776">
    <property type="component" value="Unassembled WGS sequence"/>
</dbReference>
<dbReference type="EMBL" id="JAZHGA010000019">
    <property type="protein sequence ID" value="MEM5342870.1"/>
    <property type="molecule type" value="Genomic_DNA"/>
</dbReference>
<organism evidence="5 6">
    <name type="scientific">Paraburkholderia azotifigens</name>
    <dbReference type="NCBI Taxonomy" id="2057004"/>
    <lineage>
        <taxon>Bacteria</taxon>
        <taxon>Pseudomonadati</taxon>
        <taxon>Pseudomonadota</taxon>
        <taxon>Betaproteobacteria</taxon>
        <taxon>Burkholderiales</taxon>
        <taxon>Burkholderiaceae</taxon>
        <taxon>Paraburkholderia</taxon>
    </lineage>
</organism>
<dbReference type="AlphaFoldDB" id="A0A5C6VJ71"/>
<dbReference type="SUPFAM" id="SSF56281">
    <property type="entry name" value="Metallo-hydrolase/oxidoreductase"/>
    <property type="match status" value="1"/>
</dbReference>
<evidence type="ECO:0000313" key="5">
    <source>
        <dbReference type="EMBL" id="TXC84704.1"/>
    </source>
</evidence>
<dbReference type="RefSeq" id="WP_147236675.1">
    <property type="nucleotide sequence ID" value="NZ_JAZHFZ010000018.1"/>
</dbReference>
<evidence type="ECO:0000313" key="4">
    <source>
        <dbReference type="EMBL" id="MEM5342870.1"/>
    </source>
</evidence>
<feature type="domain" description="Metallo-beta-lactamase" evidence="3">
    <location>
        <begin position="96"/>
        <end position="264"/>
    </location>
</feature>
<keyword evidence="5" id="KW-0378">Hydrolase</keyword>
<accession>A0A5C6VJ71</accession>
<reference evidence="5 6" key="1">
    <citation type="journal article" date="2018" name="Int. J. Syst. Evol. Microbiol.">
        <title>Paraburkholderia azotifigens sp. nov., a nitrogen-fixing bacterium isolated from paddy soil.</title>
        <authorList>
            <person name="Choi G.M."/>
            <person name="Im W.T."/>
        </authorList>
    </citation>
    <scope>NUCLEOTIDE SEQUENCE [LARGE SCALE GENOMIC DNA]</scope>
    <source>
        <strain evidence="5 6">NF 2-5-3</strain>
    </source>
</reference>
<dbReference type="GO" id="GO:0017001">
    <property type="term" value="P:antibiotic catabolic process"/>
    <property type="evidence" value="ECO:0007669"/>
    <property type="project" value="UniProtKB-ARBA"/>
</dbReference>
<dbReference type="PANTHER" id="PTHR42951:SF4">
    <property type="entry name" value="ACYL-COENZYME A THIOESTERASE MBLAC2"/>
    <property type="match status" value="1"/>
</dbReference>
<protein>
    <submittedName>
        <fullName evidence="5">MBL fold metallo-hydrolase</fullName>
    </submittedName>
</protein>
<dbReference type="EMBL" id="VOQS01000003">
    <property type="protein sequence ID" value="TXC84704.1"/>
    <property type="molecule type" value="Genomic_DNA"/>
</dbReference>
<evidence type="ECO:0000313" key="6">
    <source>
        <dbReference type="Proteomes" id="UP000321776"/>
    </source>
</evidence>
<dbReference type="GO" id="GO:0016787">
    <property type="term" value="F:hydrolase activity"/>
    <property type="evidence" value="ECO:0007669"/>
    <property type="project" value="UniProtKB-KW"/>
</dbReference>
<dbReference type="PANTHER" id="PTHR42951">
    <property type="entry name" value="METALLO-BETA-LACTAMASE DOMAIN-CONTAINING"/>
    <property type="match status" value="1"/>
</dbReference>
<evidence type="ECO:0000256" key="2">
    <source>
        <dbReference type="SAM" id="SignalP"/>
    </source>
</evidence>
<reference evidence="4 7" key="3">
    <citation type="submission" date="2024-01" db="EMBL/GenBank/DDBJ databases">
        <title>The diversity of rhizobia nodulating Mimosa spp. in eleven states of Brazil covering several biomes is determined by host plant, location, and edaphic factors.</title>
        <authorList>
            <person name="Rouws L."/>
            <person name="Barauna A."/>
            <person name="Beukes C."/>
            <person name="De Faria S.M."/>
            <person name="Gross E."/>
            <person name="Dos Reis Junior F.B."/>
            <person name="Simon M."/>
            <person name="Maluk M."/>
            <person name="Odee D.W."/>
            <person name="Kenicer G."/>
            <person name="Young J.P.W."/>
            <person name="Reis V.M."/>
            <person name="Zilli J."/>
            <person name="James E.K."/>
        </authorList>
    </citation>
    <scope>NUCLEOTIDE SEQUENCE [LARGE SCALE GENOMIC DNA]</scope>
    <source>
        <strain evidence="4 7">JPY530</strain>
    </source>
</reference>